<dbReference type="PANTHER" id="PTHR42765:SF1">
    <property type="entry name" value="ISOLEUCINE--TRNA LIGASE, MITOCHONDRIAL"/>
    <property type="match status" value="1"/>
</dbReference>
<dbReference type="GO" id="GO:0002161">
    <property type="term" value="F:aminoacyl-tRNA deacylase activity"/>
    <property type="evidence" value="ECO:0007669"/>
    <property type="project" value="InterPro"/>
</dbReference>
<dbReference type="GO" id="GO:0004822">
    <property type="term" value="F:isoleucine-tRNA ligase activity"/>
    <property type="evidence" value="ECO:0007669"/>
    <property type="project" value="UniProtKB-UniRule"/>
</dbReference>
<organism evidence="15 16">
    <name type="scientific">Buchnera aphidicola</name>
    <name type="common">Thelaxes californica</name>
    <dbReference type="NCBI Taxonomy" id="1315998"/>
    <lineage>
        <taxon>Bacteria</taxon>
        <taxon>Pseudomonadati</taxon>
        <taxon>Pseudomonadota</taxon>
        <taxon>Gammaproteobacteria</taxon>
        <taxon>Enterobacterales</taxon>
        <taxon>Erwiniaceae</taxon>
        <taxon>Buchnera</taxon>
    </lineage>
</organism>
<keyword evidence="9 12" id="KW-0030">Aminoacyl-tRNA synthetase</keyword>
<dbReference type="InterPro" id="IPR014729">
    <property type="entry name" value="Rossmann-like_a/b/a_fold"/>
</dbReference>
<dbReference type="InterPro" id="IPR033708">
    <property type="entry name" value="Anticodon_Ile_BEm"/>
</dbReference>
<dbReference type="GO" id="GO:0005829">
    <property type="term" value="C:cytosol"/>
    <property type="evidence" value="ECO:0007669"/>
    <property type="project" value="TreeGrafter"/>
</dbReference>
<comment type="catalytic activity">
    <reaction evidence="11 12">
        <text>tRNA(Ile) + L-isoleucine + ATP = L-isoleucyl-tRNA(Ile) + AMP + diphosphate</text>
        <dbReference type="Rhea" id="RHEA:11060"/>
        <dbReference type="Rhea" id="RHEA-COMP:9666"/>
        <dbReference type="Rhea" id="RHEA-COMP:9695"/>
        <dbReference type="ChEBI" id="CHEBI:30616"/>
        <dbReference type="ChEBI" id="CHEBI:33019"/>
        <dbReference type="ChEBI" id="CHEBI:58045"/>
        <dbReference type="ChEBI" id="CHEBI:78442"/>
        <dbReference type="ChEBI" id="CHEBI:78528"/>
        <dbReference type="ChEBI" id="CHEBI:456215"/>
        <dbReference type="EC" id="6.1.1.5"/>
    </reaction>
</comment>
<dbReference type="InterPro" id="IPR023585">
    <property type="entry name" value="Ile-tRNA-ligase_type1"/>
</dbReference>
<comment type="domain">
    <text evidence="12">IleRS has two distinct active sites: one for aminoacylation and one for editing. The misactivated valine is translocated from the active site to the editing site, which sterically excludes the correctly activated isoleucine. The single editing site contains two valyl binding pockets, one specific for each substrate (Val-AMP or Val-tRNA(Ile)).</text>
</comment>
<accession>A0A4D6YL41</accession>
<keyword evidence="6 12" id="KW-0862">Zinc</keyword>
<dbReference type="PRINTS" id="PR00984">
    <property type="entry name" value="TRNASYNTHILE"/>
</dbReference>
<reference evidence="15 16" key="2">
    <citation type="submission" date="2019-05" db="EMBL/GenBank/DDBJ databases">
        <title>Genome evolution of the obligate endosymbiont Buchnera aphidicola.</title>
        <authorList>
            <person name="Moran N.A."/>
        </authorList>
    </citation>
    <scope>NUCLEOTIDE SEQUENCE [LARGE SCALE GENOMIC DNA]</scope>
    <source>
        <strain evidence="15 16">Tca</strain>
    </source>
</reference>
<feature type="binding site" evidence="12">
    <location>
        <position position="927"/>
    </location>
    <ligand>
        <name>Zn(2+)</name>
        <dbReference type="ChEBI" id="CHEBI:29105"/>
    </ligand>
</feature>
<feature type="domain" description="Aminoacyl-tRNA synthetase class Ia" evidence="13">
    <location>
        <begin position="28"/>
        <end position="641"/>
    </location>
</feature>
<comment type="function">
    <text evidence="10 12">Catalyzes the attachment of isoleucine to tRNA(Ile). As IleRS can inadvertently accommodate and process structurally similar amino acids such as valine, to avoid such errors it has two additional distinct tRNA(Ile)-dependent editing activities. One activity is designated as 'pretransfer' editing and involves the hydrolysis of activated Val-AMP. The other activity is designated 'posttransfer' editing and involves deacylation of mischarged Val-tRNA(Ile).</text>
</comment>
<keyword evidence="8 12" id="KW-0648">Protein biosynthesis</keyword>
<feature type="binding site" evidence="12">
    <location>
        <position position="902"/>
    </location>
    <ligand>
        <name>Zn(2+)</name>
        <dbReference type="ChEBI" id="CHEBI:29105"/>
    </ligand>
</feature>
<evidence type="ECO:0000256" key="11">
    <source>
        <dbReference type="ARBA" id="ARBA00048359"/>
    </source>
</evidence>
<dbReference type="InterPro" id="IPR050081">
    <property type="entry name" value="Ile-tRNA_ligase"/>
</dbReference>
<dbReference type="Gene3D" id="1.10.730.20">
    <property type="match status" value="1"/>
</dbReference>
<evidence type="ECO:0000256" key="2">
    <source>
        <dbReference type="ARBA" id="ARBA00022490"/>
    </source>
</evidence>
<evidence type="ECO:0000313" key="16">
    <source>
        <dbReference type="Proteomes" id="UP000298782"/>
    </source>
</evidence>
<evidence type="ECO:0000259" key="13">
    <source>
        <dbReference type="Pfam" id="PF00133"/>
    </source>
</evidence>
<dbReference type="GO" id="GO:0008270">
    <property type="term" value="F:zinc ion binding"/>
    <property type="evidence" value="ECO:0007669"/>
    <property type="project" value="UniProtKB-UniRule"/>
</dbReference>
<keyword evidence="7 12" id="KW-0067">ATP-binding</keyword>
<comment type="subunit">
    <text evidence="12">Monomer.</text>
</comment>
<keyword evidence="16" id="KW-1185">Reference proteome</keyword>
<comment type="similarity">
    <text evidence="1 12">Belongs to the class-I aminoacyl-tRNA synthetase family. IleS type 1 subfamily.</text>
</comment>
<dbReference type="PANTHER" id="PTHR42765">
    <property type="entry name" value="SOLEUCYL-TRNA SYNTHETASE"/>
    <property type="match status" value="1"/>
</dbReference>
<proteinExistence type="inferred from homology"/>
<dbReference type="OrthoDB" id="9810365at2"/>
<evidence type="ECO:0000256" key="5">
    <source>
        <dbReference type="ARBA" id="ARBA00022741"/>
    </source>
</evidence>
<dbReference type="RefSeq" id="WP_158353219.1">
    <property type="nucleotide sequence ID" value="NZ_CP034852.1"/>
</dbReference>
<feature type="short sequence motif" description="'HIGH' region" evidence="12">
    <location>
        <begin position="58"/>
        <end position="68"/>
    </location>
</feature>
<protein>
    <recommendedName>
        <fullName evidence="12">Isoleucine--tRNA ligase</fullName>
        <ecNumber evidence="12">6.1.1.5</ecNumber>
    </recommendedName>
    <alternativeName>
        <fullName evidence="12">Isoleucyl-tRNA synthetase</fullName>
        <shortName evidence="12">IleRS</shortName>
    </alternativeName>
</protein>
<dbReference type="InterPro" id="IPR002300">
    <property type="entry name" value="aa-tRNA-synth_Ia"/>
</dbReference>
<evidence type="ECO:0000259" key="14">
    <source>
        <dbReference type="Pfam" id="PF08264"/>
    </source>
</evidence>
<feature type="binding site" evidence="12">
    <location>
        <position position="562"/>
    </location>
    <ligand>
        <name>L-isoleucyl-5'-AMP</name>
        <dbReference type="ChEBI" id="CHEBI:178002"/>
    </ligand>
</feature>
<dbReference type="HAMAP" id="MF_02002">
    <property type="entry name" value="Ile_tRNA_synth_type1"/>
    <property type="match status" value="1"/>
</dbReference>
<dbReference type="GO" id="GO:0000049">
    <property type="term" value="F:tRNA binding"/>
    <property type="evidence" value="ECO:0007669"/>
    <property type="project" value="InterPro"/>
</dbReference>
<evidence type="ECO:0000256" key="7">
    <source>
        <dbReference type="ARBA" id="ARBA00022840"/>
    </source>
</evidence>
<keyword evidence="2 12" id="KW-0963">Cytoplasm</keyword>
<evidence type="ECO:0000256" key="12">
    <source>
        <dbReference type="HAMAP-Rule" id="MF_02002"/>
    </source>
</evidence>
<evidence type="ECO:0000256" key="4">
    <source>
        <dbReference type="ARBA" id="ARBA00022723"/>
    </source>
</evidence>
<dbReference type="NCBIfam" id="TIGR00392">
    <property type="entry name" value="ileS"/>
    <property type="match status" value="1"/>
</dbReference>
<feature type="binding site" evidence="12">
    <location>
        <position position="905"/>
    </location>
    <ligand>
        <name>Zn(2+)</name>
        <dbReference type="ChEBI" id="CHEBI:29105"/>
    </ligand>
</feature>
<dbReference type="EC" id="6.1.1.5" evidence="12"/>
<keyword evidence="4 12" id="KW-0479">Metal-binding</keyword>
<evidence type="ECO:0000256" key="6">
    <source>
        <dbReference type="ARBA" id="ARBA00022833"/>
    </source>
</evidence>
<dbReference type="InterPro" id="IPR009008">
    <property type="entry name" value="Val/Leu/Ile-tRNA-synth_edit"/>
</dbReference>
<dbReference type="InterPro" id="IPR013155">
    <property type="entry name" value="M/V/L/I-tRNA-synth_anticd-bd"/>
</dbReference>
<gene>
    <name evidence="12" type="primary">ileS</name>
    <name evidence="15" type="ORF">D9V80_00610</name>
</gene>
<evidence type="ECO:0000313" key="15">
    <source>
        <dbReference type="EMBL" id="QCI26670.1"/>
    </source>
</evidence>
<dbReference type="GO" id="GO:0006428">
    <property type="term" value="P:isoleucyl-tRNA aminoacylation"/>
    <property type="evidence" value="ECO:0007669"/>
    <property type="project" value="UniProtKB-UniRule"/>
</dbReference>
<dbReference type="SUPFAM" id="SSF50677">
    <property type="entry name" value="ValRS/IleRS/LeuRS editing domain"/>
    <property type="match status" value="1"/>
</dbReference>
<dbReference type="Proteomes" id="UP000298782">
    <property type="component" value="Chromosome"/>
</dbReference>
<dbReference type="Pfam" id="PF00133">
    <property type="entry name" value="tRNA-synt_1"/>
    <property type="match status" value="1"/>
</dbReference>
<keyword evidence="3 12" id="KW-0436">Ligase</keyword>
<dbReference type="SUPFAM" id="SSF52374">
    <property type="entry name" value="Nucleotidylyl transferase"/>
    <property type="match status" value="1"/>
</dbReference>
<dbReference type="AlphaFoldDB" id="A0A4D6YL41"/>
<name>A0A4D6YL41_9GAMM</name>
<feature type="binding site" evidence="12">
    <location>
        <position position="930"/>
    </location>
    <ligand>
        <name>Zn(2+)</name>
        <dbReference type="ChEBI" id="CHEBI:29105"/>
    </ligand>
</feature>
<feature type="short sequence motif" description="'KMSKS' region" evidence="12">
    <location>
        <begin position="603"/>
        <end position="607"/>
    </location>
</feature>
<feature type="domain" description="Methionyl/Valyl/Leucyl/Isoleucyl-tRNA synthetase anticodon-binding" evidence="14">
    <location>
        <begin position="686"/>
        <end position="842"/>
    </location>
</feature>
<dbReference type="PROSITE" id="PS00178">
    <property type="entry name" value="AA_TRNA_LIGASE_I"/>
    <property type="match status" value="1"/>
</dbReference>
<dbReference type="Pfam" id="PF08264">
    <property type="entry name" value="Anticodon_1"/>
    <property type="match status" value="1"/>
</dbReference>
<dbReference type="Gene3D" id="3.40.50.620">
    <property type="entry name" value="HUPs"/>
    <property type="match status" value="2"/>
</dbReference>
<evidence type="ECO:0000256" key="8">
    <source>
        <dbReference type="ARBA" id="ARBA00022917"/>
    </source>
</evidence>
<comment type="cofactor">
    <cofactor evidence="12">
        <name>Zn(2+)</name>
        <dbReference type="ChEBI" id="CHEBI:29105"/>
    </cofactor>
    <text evidence="12">Binds 1 zinc ion per subunit.</text>
</comment>
<sequence>MNNYKNTLNLPHTEFSMRGLLTEKEPKILLKWKKENLYSLIRKSKKNHPSFILQDGPPYANGNIHLGHAVNKILKDIIIKSKNMSEFDAPFIPCWDCHGLPIEHQIEKILKKKKKKVSNIEFRVLCKQYAQEQVEKQKKDFIQLGIIADWNNSQLTMHQKNEANTVRVLYEIIKNGYMYEQLRPVHWCSDCNSALADTELEYQQKNSPSITILFESKDATSILNEFHYLHNNQKKIFIAVWTTTPWTLPANQAIAIHPEFTYQLIETEKFILILEQKIVKKLLNSINIKKWKICSEIKGKKLEKKFFIHPFLKFTVPIILSKYIEPNTGTGAVHIAPDHGYEDYILAQKYNINTKNLVDERGKFKKNIHPLLNEIDVFKANKIIINILKKEKKIILSKKILHSYPCCWRHKKKIIFRATPQWFIKINHKTLQSYAHKTIESTNWIPNWGKERMLNLVSNRPDWCISRQRNWGVPLFIFINKKTRALHPNTLQLLKEFIKKIEKEGIDFWWNTNIEQLLQHDSNKYIKVTDILDVWFESGAMNIKTIYKNTKFHNERADIYLEGSDQYRGWFMSSLIIANATIKTTPFKTVISHGFTIDKTGQKMSKSLGNTISPDTIVKTMGADILRLWVASSDHTKDIVISTTSIQQICDTYRKIRNTIRFFLANLYDFNPKKDSIPINQMIELDQWAINLTQVTQKKIIHCYEHYNFHNIVNIIMQFCSIDMSSFYLDIIKDRLYTTYKDSSIRKSSQTTLYIILQALVRWIAPILSFTADEIWNFIPQKNSNYIFTESWFTQLSIYSEKNSISLQNWNCLILIRNGINKILEEYRKKKIIKNSLEICIYIYTGKSIQNILKKLKTELKFILLTSKVIIKNYECASSNAHKINTIQNIKISLKIINGIKCPRCWHYHLNNEKINTKKIQTNNNLCTRCTKNIKGPYETRLFV</sequence>
<comment type="subcellular location">
    <subcellularLocation>
        <location evidence="12">Cytoplasm</location>
    </subcellularLocation>
</comment>
<evidence type="ECO:0000256" key="9">
    <source>
        <dbReference type="ARBA" id="ARBA00023146"/>
    </source>
</evidence>
<evidence type="ECO:0000256" key="10">
    <source>
        <dbReference type="ARBA" id="ARBA00025217"/>
    </source>
</evidence>
<dbReference type="GO" id="GO:0005524">
    <property type="term" value="F:ATP binding"/>
    <property type="evidence" value="ECO:0007669"/>
    <property type="project" value="UniProtKB-UniRule"/>
</dbReference>
<evidence type="ECO:0000256" key="1">
    <source>
        <dbReference type="ARBA" id="ARBA00006887"/>
    </source>
</evidence>
<dbReference type="InterPro" id="IPR009080">
    <property type="entry name" value="tRNAsynth_Ia_anticodon-bd"/>
</dbReference>
<dbReference type="EMBL" id="CP034852">
    <property type="protein sequence ID" value="QCI26670.1"/>
    <property type="molecule type" value="Genomic_DNA"/>
</dbReference>
<dbReference type="SUPFAM" id="SSF47323">
    <property type="entry name" value="Anticodon-binding domain of a subclass of class I aminoacyl-tRNA synthetases"/>
    <property type="match status" value="1"/>
</dbReference>
<dbReference type="InterPro" id="IPR002301">
    <property type="entry name" value="Ile-tRNA-ligase"/>
</dbReference>
<dbReference type="CDD" id="cd07960">
    <property type="entry name" value="Anticodon_Ia_Ile_BEm"/>
    <property type="match status" value="1"/>
</dbReference>
<keyword evidence="5 12" id="KW-0547">Nucleotide-binding</keyword>
<reference evidence="15 16" key="1">
    <citation type="submission" date="2018-12" db="EMBL/GenBank/DDBJ databases">
        <authorList>
            <person name="Chong R.A."/>
        </authorList>
    </citation>
    <scope>NUCLEOTIDE SEQUENCE [LARGE SCALE GENOMIC DNA]</scope>
    <source>
        <strain evidence="15 16">Tca</strain>
    </source>
</reference>
<evidence type="ECO:0000256" key="3">
    <source>
        <dbReference type="ARBA" id="ARBA00022598"/>
    </source>
</evidence>
<dbReference type="InterPro" id="IPR001412">
    <property type="entry name" value="aa-tRNA-synth_I_CS"/>
</dbReference>
<feature type="binding site" evidence="12">
    <location>
        <position position="606"/>
    </location>
    <ligand>
        <name>ATP</name>
        <dbReference type="ChEBI" id="CHEBI:30616"/>
    </ligand>
</feature>
<dbReference type="FunFam" id="3.40.50.620:FF:000042">
    <property type="entry name" value="Isoleucine--tRNA ligase"/>
    <property type="match status" value="1"/>
</dbReference>
<dbReference type="FunFam" id="1.10.730.20:FF:000001">
    <property type="entry name" value="Isoleucine--tRNA ligase"/>
    <property type="match status" value="1"/>
</dbReference>